<evidence type="ECO:0000256" key="6">
    <source>
        <dbReference type="ARBA" id="ARBA00023136"/>
    </source>
</evidence>
<keyword evidence="2" id="KW-1003">Cell membrane</keyword>
<proteinExistence type="predicted"/>
<organism evidence="12 13">
    <name type="scientific">Mytilus coruscus</name>
    <name type="common">Sea mussel</name>
    <dbReference type="NCBI Taxonomy" id="42192"/>
    <lineage>
        <taxon>Eukaryota</taxon>
        <taxon>Metazoa</taxon>
        <taxon>Spiralia</taxon>
        <taxon>Lophotrochozoa</taxon>
        <taxon>Mollusca</taxon>
        <taxon>Bivalvia</taxon>
        <taxon>Autobranchia</taxon>
        <taxon>Pteriomorphia</taxon>
        <taxon>Mytilida</taxon>
        <taxon>Mytiloidea</taxon>
        <taxon>Mytilidae</taxon>
        <taxon>Mytilinae</taxon>
        <taxon>Mytilus</taxon>
    </lineage>
</organism>
<sequence>MFGKNRITVLSIFQPLLLIIIIAILIIYIVIILRVYKSWKQVHPSGTNNRRQTEQDLPTVTTQLQCTFGTNSCVDHNTNNHNDTIDILQSNPQQSHRPAGSAQRTSQLAGSTQSSTRRVWKTSVTLGLLVLVMLVSMVPKVSIGLVVVNSPKDANLAKALGIADLFFFINPLLDPLIYVFRIPSFRKRLRCK</sequence>
<keyword evidence="3 10" id="KW-0812">Transmembrane</keyword>
<keyword evidence="4 10" id="KW-1133">Transmembrane helix</keyword>
<evidence type="ECO:0000313" key="12">
    <source>
        <dbReference type="EMBL" id="CAC5425102.1"/>
    </source>
</evidence>
<dbReference type="Proteomes" id="UP000507470">
    <property type="component" value="Unassembled WGS sequence"/>
</dbReference>
<keyword evidence="6 10" id="KW-0472">Membrane</keyword>
<evidence type="ECO:0000256" key="5">
    <source>
        <dbReference type="ARBA" id="ARBA00023040"/>
    </source>
</evidence>
<dbReference type="AlphaFoldDB" id="A0A6J8EZA3"/>
<protein>
    <submittedName>
        <fullName evidence="12">HCAR1</fullName>
    </submittedName>
</protein>
<evidence type="ECO:0000256" key="9">
    <source>
        <dbReference type="SAM" id="MobiDB-lite"/>
    </source>
</evidence>
<evidence type="ECO:0000259" key="11">
    <source>
        <dbReference type="PROSITE" id="PS50262"/>
    </source>
</evidence>
<dbReference type="InterPro" id="IPR000276">
    <property type="entry name" value="GPCR_Rhodpsn"/>
</dbReference>
<dbReference type="PROSITE" id="PS50262">
    <property type="entry name" value="G_PROTEIN_RECEP_F1_2"/>
    <property type="match status" value="1"/>
</dbReference>
<keyword evidence="8" id="KW-0807">Transducer</keyword>
<dbReference type="Gene3D" id="1.20.1070.10">
    <property type="entry name" value="Rhodopsin 7-helix transmembrane proteins"/>
    <property type="match status" value="1"/>
</dbReference>
<evidence type="ECO:0000256" key="3">
    <source>
        <dbReference type="ARBA" id="ARBA00022692"/>
    </source>
</evidence>
<evidence type="ECO:0000256" key="7">
    <source>
        <dbReference type="ARBA" id="ARBA00023170"/>
    </source>
</evidence>
<evidence type="ECO:0000256" key="1">
    <source>
        <dbReference type="ARBA" id="ARBA00004651"/>
    </source>
</evidence>
<feature type="transmembrane region" description="Helical" evidence="10">
    <location>
        <begin position="12"/>
        <end position="36"/>
    </location>
</feature>
<dbReference type="Pfam" id="PF00001">
    <property type="entry name" value="7tm_1"/>
    <property type="match status" value="1"/>
</dbReference>
<reference evidence="12 13" key="1">
    <citation type="submission" date="2020-06" db="EMBL/GenBank/DDBJ databases">
        <authorList>
            <person name="Li R."/>
            <person name="Bekaert M."/>
        </authorList>
    </citation>
    <scope>NUCLEOTIDE SEQUENCE [LARGE SCALE GENOMIC DNA]</scope>
    <source>
        <strain evidence="13">wild</strain>
    </source>
</reference>
<dbReference type="SUPFAM" id="SSF81321">
    <property type="entry name" value="Family A G protein-coupled receptor-like"/>
    <property type="match status" value="1"/>
</dbReference>
<keyword evidence="5" id="KW-0297">G-protein coupled receptor</keyword>
<dbReference type="GO" id="GO:0005886">
    <property type="term" value="C:plasma membrane"/>
    <property type="evidence" value="ECO:0007669"/>
    <property type="project" value="UniProtKB-SubCell"/>
</dbReference>
<dbReference type="GO" id="GO:0004930">
    <property type="term" value="F:G protein-coupled receptor activity"/>
    <property type="evidence" value="ECO:0007669"/>
    <property type="project" value="UniProtKB-KW"/>
</dbReference>
<evidence type="ECO:0000256" key="4">
    <source>
        <dbReference type="ARBA" id="ARBA00022989"/>
    </source>
</evidence>
<feature type="transmembrane region" description="Helical" evidence="10">
    <location>
        <begin position="159"/>
        <end position="180"/>
    </location>
</feature>
<evidence type="ECO:0000313" key="13">
    <source>
        <dbReference type="Proteomes" id="UP000507470"/>
    </source>
</evidence>
<feature type="compositionally biased region" description="Polar residues" evidence="9">
    <location>
        <begin position="88"/>
        <end position="114"/>
    </location>
</feature>
<evidence type="ECO:0000256" key="8">
    <source>
        <dbReference type="ARBA" id="ARBA00023224"/>
    </source>
</evidence>
<feature type="region of interest" description="Disordered" evidence="9">
    <location>
        <begin position="84"/>
        <end position="114"/>
    </location>
</feature>
<name>A0A6J8EZA3_MYTCO</name>
<feature type="domain" description="G-protein coupled receptors family 1 profile" evidence="11">
    <location>
        <begin position="1"/>
        <end position="178"/>
    </location>
</feature>
<gene>
    <name evidence="12" type="ORF">MCOR_56950</name>
</gene>
<dbReference type="EMBL" id="CACVKT020010163">
    <property type="protein sequence ID" value="CAC5425102.1"/>
    <property type="molecule type" value="Genomic_DNA"/>
</dbReference>
<feature type="transmembrane region" description="Helical" evidence="10">
    <location>
        <begin position="124"/>
        <end position="147"/>
    </location>
</feature>
<keyword evidence="7" id="KW-0675">Receptor</keyword>
<evidence type="ECO:0000256" key="2">
    <source>
        <dbReference type="ARBA" id="ARBA00022475"/>
    </source>
</evidence>
<dbReference type="OrthoDB" id="6197750at2759"/>
<comment type="subcellular location">
    <subcellularLocation>
        <location evidence="1">Cell membrane</location>
        <topology evidence="1">Multi-pass membrane protein</topology>
    </subcellularLocation>
</comment>
<dbReference type="InterPro" id="IPR050569">
    <property type="entry name" value="TAAR"/>
</dbReference>
<dbReference type="PANTHER" id="PTHR24249">
    <property type="entry name" value="HISTAMINE RECEPTOR-RELATED G-PROTEIN COUPLED RECEPTOR"/>
    <property type="match status" value="1"/>
</dbReference>
<dbReference type="InterPro" id="IPR017452">
    <property type="entry name" value="GPCR_Rhodpsn_7TM"/>
</dbReference>
<keyword evidence="13" id="KW-1185">Reference proteome</keyword>
<evidence type="ECO:0000256" key="10">
    <source>
        <dbReference type="SAM" id="Phobius"/>
    </source>
</evidence>
<accession>A0A6J8EZA3</accession>